<dbReference type="EMBL" id="JAWDGP010007897">
    <property type="protein sequence ID" value="KAK3701162.1"/>
    <property type="molecule type" value="Genomic_DNA"/>
</dbReference>
<comment type="caution">
    <text evidence="1">The sequence shown here is derived from an EMBL/GenBank/DDBJ whole genome shotgun (WGS) entry which is preliminary data.</text>
</comment>
<sequence length="261" mass="29308">MVHEYSCQNEIPYGCLRVLLSLRRKTVGTTYGGHRESISRTKSGTTKHYREVVNLFICCHMFHLIQRNWASKNRDSTVLWFVPGQNKMGQLKSALSKFSPLHCPSCDLNVLQHDLRYNAAAPLKVKQSNASSMGATGLDIRRRFGNPQDKAHPERSLVYKSCRERGNSPLKKPPDLPESALLNGNAYGDAGRFTLRGGDALRPTSRSAKILGSQSREGWMGRVEDTTHLAMLSLVDESFHNKPQDLDEGVEMDEDILKILL</sequence>
<reference evidence="1" key="1">
    <citation type="journal article" date="2023" name="G3 (Bethesda)">
        <title>A reference genome for the long-term kleptoplast-retaining sea slug Elysia crispata morphotype clarki.</title>
        <authorList>
            <person name="Eastman K.E."/>
            <person name="Pendleton A.L."/>
            <person name="Shaikh M.A."/>
            <person name="Suttiyut T."/>
            <person name="Ogas R."/>
            <person name="Tomko P."/>
            <person name="Gavelis G."/>
            <person name="Widhalm J.R."/>
            <person name="Wisecaver J.H."/>
        </authorList>
    </citation>
    <scope>NUCLEOTIDE SEQUENCE</scope>
    <source>
        <strain evidence="1">ECLA1</strain>
    </source>
</reference>
<accession>A0AAE1CK99</accession>
<keyword evidence="2" id="KW-1185">Reference proteome</keyword>
<evidence type="ECO:0000313" key="2">
    <source>
        <dbReference type="Proteomes" id="UP001283361"/>
    </source>
</evidence>
<gene>
    <name evidence="1" type="ORF">RRG08_029634</name>
</gene>
<protein>
    <submittedName>
        <fullName evidence="1">Uncharacterized protein</fullName>
    </submittedName>
</protein>
<organism evidence="1 2">
    <name type="scientific">Elysia crispata</name>
    <name type="common">lettuce slug</name>
    <dbReference type="NCBI Taxonomy" id="231223"/>
    <lineage>
        <taxon>Eukaryota</taxon>
        <taxon>Metazoa</taxon>
        <taxon>Spiralia</taxon>
        <taxon>Lophotrochozoa</taxon>
        <taxon>Mollusca</taxon>
        <taxon>Gastropoda</taxon>
        <taxon>Heterobranchia</taxon>
        <taxon>Euthyneura</taxon>
        <taxon>Panpulmonata</taxon>
        <taxon>Sacoglossa</taxon>
        <taxon>Placobranchoidea</taxon>
        <taxon>Plakobranchidae</taxon>
        <taxon>Elysia</taxon>
    </lineage>
</organism>
<proteinExistence type="predicted"/>
<dbReference type="AlphaFoldDB" id="A0AAE1CK99"/>
<name>A0AAE1CK99_9GAST</name>
<evidence type="ECO:0000313" key="1">
    <source>
        <dbReference type="EMBL" id="KAK3701162.1"/>
    </source>
</evidence>
<dbReference type="Proteomes" id="UP001283361">
    <property type="component" value="Unassembled WGS sequence"/>
</dbReference>